<keyword evidence="2" id="KW-0645">Protease</keyword>
<proteinExistence type="inferred from homology"/>
<evidence type="ECO:0000259" key="5">
    <source>
        <dbReference type="PROSITE" id="PS51935"/>
    </source>
</evidence>
<evidence type="ECO:0000313" key="6">
    <source>
        <dbReference type="EMBL" id="AYQ72885.1"/>
    </source>
</evidence>
<dbReference type="InterPro" id="IPR051202">
    <property type="entry name" value="Peptidase_C40"/>
</dbReference>
<evidence type="ECO:0000256" key="3">
    <source>
        <dbReference type="ARBA" id="ARBA00022801"/>
    </source>
</evidence>
<dbReference type="KEGG" id="coh:EAV92_10120"/>
<dbReference type="PANTHER" id="PTHR47053">
    <property type="entry name" value="MUREIN DD-ENDOPEPTIDASE MEPH-RELATED"/>
    <property type="match status" value="1"/>
</dbReference>
<evidence type="ECO:0000256" key="1">
    <source>
        <dbReference type="ARBA" id="ARBA00007074"/>
    </source>
</evidence>
<dbReference type="GO" id="GO:0008234">
    <property type="term" value="F:cysteine-type peptidase activity"/>
    <property type="evidence" value="ECO:0007669"/>
    <property type="project" value="UniProtKB-KW"/>
</dbReference>
<accession>A0A3G3JXD7</accession>
<keyword evidence="4" id="KW-0788">Thiol protease</keyword>
<keyword evidence="7" id="KW-1185">Reference proteome</keyword>
<keyword evidence="3" id="KW-0378">Hydrolase</keyword>
<organism evidence="6 7">
    <name type="scientific">Cohnella candidum</name>
    <dbReference type="NCBI Taxonomy" id="2674991"/>
    <lineage>
        <taxon>Bacteria</taxon>
        <taxon>Bacillati</taxon>
        <taxon>Bacillota</taxon>
        <taxon>Bacilli</taxon>
        <taxon>Bacillales</taxon>
        <taxon>Paenibacillaceae</taxon>
        <taxon>Cohnella</taxon>
    </lineage>
</organism>
<dbReference type="AlphaFoldDB" id="A0A3G3JXD7"/>
<protein>
    <submittedName>
        <fullName evidence="6">NlpC/P60 family protein</fullName>
    </submittedName>
</protein>
<dbReference type="GO" id="GO:0006508">
    <property type="term" value="P:proteolysis"/>
    <property type="evidence" value="ECO:0007669"/>
    <property type="project" value="UniProtKB-KW"/>
</dbReference>
<dbReference type="InterPro" id="IPR038765">
    <property type="entry name" value="Papain-like_cys_pep_sf"/>
</dbReference>
<dbReference type="Proteomes" id="UP000269097">
    <property type="component" value="Chromosome"/>
</dbReference>
<comment type="similarity">
    <text evidence="1">Belongs to the peptidase C40 family.</text>
</comment>
<evidence type="ECO:0000256" key="2">
    <source>
        <dbReference type="ARBA" id="ARBA00022670"/>
    </source>
</evidence>
<evidence type="ECO:0000256" key="4">
    <source>
        <dbReference type="ARBA" id="ARBA00022807"/>
    </source>
</evidence>
<evidence type="ECO:0000313" key="7">
    <source>
        <dbReference type="Proteomes" id="UP000269097"/>
    </source>
</evidence>
<dbReference type="Gene3D" id="3.90.1720.10">
    <property type="entry name" value="endopeptidase domain like (from Nostoc punctiforme)"/>
    <property type="match status" value="1"/>
</dbReference>
<feature type="domain" description="NlpC/P60" evidence="5">
    <location>
        <begin position="58"/>
        <end position="182"/>
    </location>
</feature>
<dbReference type="Pfam" id="PF00877">
    <property type="entry name" value="NLPC_P60"/>
    <property type="match status" value="1"/>
</dbReference>
<dbReference type="SUPFAM" id="SSF54001">
    <property type="entry name" value="Cysteine proteinases"/>
    <property type="match status" value="1"/>
</dbReference>
<sequence length="182" mass="19349">MNVGGISLVTAFSTLLRPVIRAGLLASVGLAAFGFGHADRADAAAVRIIKLSAVAETLNPGEQVIASGNRYLGVPYRFGAPSGITSAFDCSSFTQFLYKQIGITLPRTTTEQASLGIPITKQNLKIGDLVFFKDPGRAQSIGHVAVYAGDNKILHSATGGVKYSDLDSSYYVKYYVTARRVL</sequence>
<dbReference type="InterPro" id="IPR000064">
    <property type="entry name" value="NLP_P60_dom"/>
</dbReference>
<dbReference type="PANTHER" id="PTHR47053:SF1">
    <property type="entry name" value="MUREIN DD-ENDOPEPTIDASE MEPH-RELATED"/>
    <property type="match status" value="1"/>
</dbReference>
<reference evidence="6 7" key="1">
    <citation type="submission" date="2018-10" db="EMBL/GenBank/DDBJ databases">
        <title>Genome Sequence of Cohnella sp.</title>
        <authorList>
            <person name="Srinivasan S."/>
            <person name="Kim M.K."/>
        </authorList>
    </citation>
    <scope>NUCLEOTIDE SEQUENCE [LARGE SCALE GENOMIC DNA]</scope>
    <source>
        <strain evidence="6 7">18JY8-7</strain>
    </source>
</reference>
<name>A0A3G3JXD7_9BACL</name>
<dbReference type="EMBL" id="CP033433">
    <property type="protein sequence ID" value="AYQ72885.1"/>
    <property type="molecule type" value="Genomic_DNA"/>
</dbReference>
<dbReference type="PROSITE" id="PS51935">
    <property type="entry name" value="NLPC_P60"/>
    <property type="match status" value="1"/>
</dbReference>
<gene>
    <name evidence="6" type="ORF">EAV92_10120</name>
</gene>